<evidence type="ECO:0000256" key="1">
    <source>
        <dbReference type="ARBA" id="ARBA00004651"/>
    </source>
</evidence>
<dbReference type="Pfam" id="PF00528">
    <property type="entry name" value="BPD_transp_1"/>
    <property type="match status" value="1"/>
</dbReference>
<feature type="transmembrane region" description="Helical" evidence="7">
    <location>
        <begin position="134"/>
        <end position="152"/>
    </location>
</feature>
<protein>
    <submittedName>
        <fullName evidence="10">ABC transporter permease</fullName>
    </submittedName>
</protein>
<evidence type="ECO:0000256" key="6">
    <source>
        <dbReference type="ARBA" id="ARBA00023136"/>
    </source>
</evidence>
<feature type="transmembrane region" description="Helical" evidence="7">
    <location>
        <begin position="41"/>
        <end position="58"/>
    </location>
</feature>
<dbReference type="InterPro" id="IPR035906">
    <property type="entry name" value="MetI-like_sf"/>
</dbReference>
<dbReference type="CDD" id="cd06261">
    <property type="entry name" value="TM_PBP2"/>
    <property type="match status" value="1"/>
</dbReference>
<evidence type="ECO:0000313" key="10">
    <source>
        <dbReference type="EMBL" id="WGW11267.1"/>
    </source>
</evidence>
<evidence type="ECO:0000256" key="7">
    <source>
        <dbReference type="RuleBase" id="RU363032"/>
    </source>
</evidence>
<proteinExistence type="inferred from homology"/>
<feature type="transmembrane region" description="Helical" evidence="7">
    <location>
        <begin position="207"/>
        <end position="226"/>
    </location>
</feature>
<comment type="subcellular location">
    <subcellularLocation>
        <location evidence="1 7">Cell membrane</location>
        <topology evidence="1 7">Multi-pass membrane protein</topology>
    </subcellularLocation>
</comment>
<keyword evidence="11" id="KW-1185">Reference proteome</keyword>
<gene>
    <name evidence="10" type="ORF">LWF01_14390</name>
</gene>
<dbReference type="Proteomes" id="UP001209083">
    <property type="component" value="Chromosome"/>
</dbReference>
<dbReference type="Gene3D" id="1.10.3720.10">
    <property type="entry name" value="MetI-like"/>
    <property type="match status" value="1"/>
</dbReference>
<keyword evidence="2 7" id="KW-0813">Transport</keyword>
<accession>A0ABY8QQJ9</accession>
<evidence type="ECO:0000259" key="9">
    <source>
        <dbReference type="PROSITE" id="PS50928"/>
    </source>
</evidence>
<dbReference type="PROSITE" id="PS50928">
    <property type="entry name" value="ABC_TM1"/>
    <property type="match status" value="1"/>
</dbReference>
<comment type="similarity">
    <text evidence="7">Belongs to the binding-protein-dependent transport system permease family.</text>
</comment>
<keyword evidence="3" id="KW-1003">Cell membrane</keyword>
<feature type="transmembrane region" description="Helical" evidence="7">
    <location>
        <begin position="164"/>
        <end position="187"/>
    </location>
</feature>
<feature type="domain" description="ABC transmembrane type-1" evidence="9">
    <location>
        <begin position="128"/>
        <end position="329"/>
    </location>
</feature>
<evidence type="ECO:0000256" key="8">
    <source>
        <dbReference type="SAM" id="MobiDB-lite"/>
    </source>
</evidence>
<dbReference type="EMBL" id="CP090958">
    <property type="protein sequence ID" value="WGW11267.1"/>
    <property type="molecule type" value="Genomic_DNA"/>
</dbReference>
<keyword evidence="4 7" id="KW-0812">Transmembrane</keyword>
<dbReference type="PANTHER" id="PTHR43163:SF6">
    <property type="entry name" value="DIPEPTIDE TRANSPORT SYSTEM PERMEASE PROTEIN DPPB-RELATED"/>
    <property type="match status" value="1"/>
</dbReference>
<evidence type="ECO:0000256" key="4">
    <source>
        <dbReference type="ARBA" id="ARBA00022692"/>
    </source>
</evidence>
<dbReference type="InterPro" id="IPR000515">
    <property type="entry name" value="MetI-like"/>
</dbReference>
<keyword evidence="6 7" id="KW-0472">Membrane</keyword>
<feature type="region of interest" description="Disordered" evidence="8">
    <location>
        <begin position="1"/>
        <end position="22"/>
    </location>
</feature>
<dbReference type="PANTHER" id="PTHR43163">
    <property type="entry name" value="DIPEPTIDE TRANSPORT SYSTEM PERMEASE PROTEIN DPPB-RELATED"/>
    <property type="match status" value="1"/>
</dbReference>
<reference evidence="10 11" key="1">
    <citation type="submission" date="2023-05" db="EMBL/GenBank/DDBJ databases">
        <title>Lithophilousrod everest ZFBP1038 complete genpme.</title>
        <authorList>
            <person name="Tian M."/>
        </authorList>
    </citation>
    <scope>NUCLEOTIDE SEQUENCE [LARGE SCALE GENOMIC DNA]</scope>
    <source>
        <strain evidence="10 11">ZFBP1038</strain>
    </source>
</reference>
<feature type="transmembrane region" description="Helical" evidence="7">
    <location>
        <begin position="264"/>
        <end position="286"/>
    </location>
</feature>
<evidence type="ECO:0000256" key="3">
    <source>
        <dbReference type="ARBA" id="ARBA00022475"/>
    </source>
</evidence>
<organism evidence="10 11">
    <name type="scientific">Saxibacter everestensis</name>
    <dbReference type="NCBI Taxonomy" id="2909229"/>
    <lineage>
        <taxon>Bacteria</taxon>
        <taxon>Bacillati</taxon>
        <taxon>Actinomycetota</taxon>
        <taxon>Actinomycetes</taxon>
        <taxon>Micrococcales</taxon>
        <taxon>Brevibacteriaceae</taxon>
        <taxon>Saxibacter</taxon>
    </lineage>
</organism>
<dbReference type="SUPFAM" id="SSF161098">
    <property type="entry name" value="MetI-like"/>
    <property type="match status" value="1"/>
</dbReference>
<evidence type="ECO:0000256" key="2">
    <source>
        <dbReference type="ARBA" id="ARBA00022448"/>
    </source>
</evidence>
<feature type="transmembrane region" description="Helical" evidence="7">
    <location>
        <begin position="306"/>
        <end position="329"/>
    </location>
</feature>
<sequence length="362" mass="37948">MAPSTLRRGKSEGRPATVTSVRQSAARTTGRRLLARLGQSLVVLWAAFTVSYLILFLLPGDPVAIMLNNGGEQGAVDPAQAEALRAEYNLDKPLVVQYAIALGKALTFDLGTSIQTGQPVTAAIAQALPLTAQLTGAAIVLAVVAGVSLAVAATYSQRRWLRNLLLSAPSLGISIPSFWLGLVLLQFLSFRHQIFPAMGSEGIKSLVLPAITLAVPTAATIAQVLARSLAGAWNQPYISAIRAKGLSRLGLLTRHALHNAAIPALTMTGVIVGNLLAGSVVTETVFSRDGVGRLAQASVGSQDIPVVQGVVLLAALIFVSVNLLVDLVYPLLDPRLRTQAPACTPSRSIELALVTAQEKDIP</sequence>
<evidence type="ECO:0000313" key="11">
    <source>
        <dbReference type="Proteomes" id="UP001209083"/>
    </source>
</evidence>
<dbReference type="RefSeq" id="WP_349638052.1">
    <property type="nucleotide sequence ID" value="NZ_CP090958.1"/>
</dbReference>
<evidence type="ECO:0000256" key="5">
    <source>
        <dbReference type="ARBA" id="ARBA00022989"/>
    </source>
</evidence>
<name>A0ABY8QQJ9_9MICO</name>
<keyword evidence="5 7" id="KW-1133">Transmembrane helix</keyword>